<protein>
    <recommendedName>
        <fullName evidence="6">Mitochondrial distribution and morphology protein 10</fullName>
    </recommendedName>
    <alternativeName>
        <fullName evidence="6">Mitochondrial inheritance component MDM10</fullName>
    </alternativeName>
</protein>
<dbReference type="Proteomes" id="UP001479436">
    <property type="component" value="Unassembled WGS sequence"/>
</dbReference>
<dbReference type="Pfam" id="PF12519">
    <property type="entry name" value="MDM10"/>
    <property type="match status" value="1"/>
</dbReference>
<keyword evidence="1 6" id="KW-1134">Transmembrane beta strand</keyword>
<comment type="domain">
    <text evidence="6">Lacks alpha-helical transmembrane segments, suggesting that it resides in the membrane via beta-sheet conformations similar to those predicted for other outer membrane proteins and porin.</text>
</comment>
<evidence type="ECO:0000256" key="5">
    <source>
        <dbReference type="ARBA" id="ARBA00023136"/>
    </source>
</evidence>
<organism evidence="7 8">
    <name type="scientific">Basidiobolus ranarum</name>
    <dbReference type="NCBI Taxonomy" id="34480"/>
    <lineage>
        <taxon>Eukaryota</taxon>
        <taxon>Fungi</taxon>
        <taxon>Fungi incertae sedis</taxon>
        <taxon>Zoopagomycota</taxon>
        <taxon>Entomophthoromycotina</taxon>
        <taxon>Basidiobolomycetes</taxon>
        <taxon>Basidiobolales</taxon>
        <taxon>Basidiobolaceae</taxon>
        <taxon>Basidiobolus</taxon>
    </lineage>
</organism>
<comment type="subunit">
    <text evidence="6">Component of the ER-mitochondria encounter structure (ERMES) or MDM complex, composed of MMM1, MDM10, MDM12 and MDM34. Associates with the mitochondrial outer membrane sorting assembly machinery SAM(core) complex.</text>
</comment>
<evidence type="ECO:0000313" key="8">
    <source>
        <dbReference type="Proteomes" id="UP001479436"/>
    </source>
</evidence>
<evidence type="ECO:0000313" key="7">
    <source>
        <dbReference type="EMBL" id="KAK9766580.1"/>
    </source>
</evidence>
<evidence type="ECO:0000256" key="4">
    <source>
        <dbReference type="ARBA" id="ARBA00023128"/>
    </source>
</evidence>
<keyword evidence="8" id="KW-1185">Reference proteome</keyword>
<comment type="caution">
    <text evidence="7">The sequence shown here is derived from an EMBL/GenBank/DDBJ whole genome shotgun (WGS) entry which is preliminary data.</text>
</comment>
<evidence type="ECO:0000256" key="1">
    <source>
        <dbReference type="ARBA" id="ARBA00022452"/>
    </source>
</evidence>
<evidence type="ECO:0000256" key="3">
    <source>
        <dbReference type="ARBA" id="ARBA00022787"/>
    </source>
</evidence>
<proteinExistence type="inferred from homology"/>
<dbReference type="EMBL" id="JASJQH010000143">
    <property type="protein sequence ID" value="KAK9766580.1"/>
    <property type="molecule type" value="Genomic_DNA"/>
</dbReference>
<reference evidence="7 8" key="1">
    <citation type="submission" date="2023-04" db="EMBL/GenBank/DDBJ databases">
        <title>Genome of Basidiobolus ranarum AG-B5.</title>
        <authorList>
            <person name="Stajich J.E."/>
            <person name="Carter-House D."/>
            <person name="Gryganskyi A."/>
        </authorList>
    </citation>
    <scope>NUCLEOTIDE SEQUENCE [LARGE SCALE GENOMIC DNA]</scope>
    <source>
        <strain evidence="7 8">AG-B5</strain>
    </source>
</reference>
<evidence type="ECO:0000256" key="2">
    <source>
        <dbReference type="ARBA" id="ARBA00022692"/>
    </source>
</evidence>
<comment type="similarity">
    <text evidence="6">Belongs to the MDM10 family.</text>
</comment>
<dbReference type="PANTHER" id="PTHR28035">
    <property type="entry name" value="MITOCHONDRIAL DISTRIBUTION AND MORPHOLOGY PROTEIN 10"/>
    <property type="match status" value="1"/>
</dbReference>
<comment type="function">
    <text evidence="6">Component of the ERMES/MDM complex, which serves as a molecular tether to connect the endoplasmic reticulum and mitochondria. Components of this complex are involved in the control of mitochondrial shape and protein biogenesis and may function in phospholipid exchange. MDM10 is involved in the late assembly steps of the general translocase of the mitochondrial outer membrane (TOM complex). Functions in the TOM40-specific route of the assembly of outer membrane beta-barrel proteins, including the association of TOM40 with the receptor TOM22 and small TOM proteins. Can associate with the SAM(core) complex as well as the MDM12-MMM1 complex, both involved in late steps of the major beta-barrel assembly pathway, that is responsible for biogenesis of all outer membrane beta-barrel proteins. May act as a switch that shuttles between both complexes and channels precursor proteins into the TOM40-specific pathway. Plays a role in mitochondrial morphology and in the inheritance of mitochondria.</text>
</comment>
<dbReference type="HAMAP" id="MF_03102">
    <property type="entry name" value="Mdm10"/>
    <property type="match status" value="1"/>
</dbReference>
<dbReference type="PANTHER" id="PTHR28035:SF1">
    <property type="entry name" value="MITOCHONDRIAL DISTRIBUTION AND MORPHOLOGY PROTEIN 10"/>
    <property type="match status" value="1"/>
</dbReference>
<keyword evidence="3 6" id="KW-1000">Mitochondrion outer membrane</keyword>
<keyword evidence="4 6" id="KW-0496">Mitochondrion</keyword>
<dbReference type="Gene3D" id="2.40.160.10">
    <property type="entry name" value="Porin"/>
    <property type="match status" value="1"/>
</dbReference>
<dbReference type="InterPro" id="IPR027539">
    <property type="entry name" value="Mdm10"/>
</dbReference>
<keyword evidence="5 6" id="KW-0472">Membrane</keyword>
<evidence type="ECO:0000256" key="6">
    <source>
        <dbReference type="HAMAP-Rule" id="MF_03102"/>
    </source>
</evidence>
<name>A0ABR2WYI5_9FUNG</name>
<dbReference type="InterPro" id="IPR023614">
    <property type="entry name" value="Porin_dom_sf"/>
</dbReference>
<gene>
    <name evidence="6 7" type="primary">MDM10</name>
    <name evidence="7" type="ORF">K7432_004238</name>
</gene>
<comment type="subcellular location">
    <subcellularLocation>
        <location evidence="6">Mitochondrion outer membrane</location>
        <topology evidence="6">Multi-pass membrane protein</topology>
    </subcellularLocation>
    <text evidence="6">The ERMES/MDM complex localizes to a few discrete foci (around 10 per single cell), that represent mitochondria-endoplasmic reticulum junctions. These foci are often found next to mtDNA nucleoids.</text>
</comment>
<sequence>MHDFMEYCLHTYFRATGWNDDNHYTNLSSTTRSLLNFSIPYGFSFQFSKIPTSLFKSSYSLQAIPALQGSVGYLFTSRPLRINATDAAEFSELAERIFVFSRGTTRKIPAEQVQSETITPALKDYLLYGQLYLPSGRLEGIYSKRISENDQFVLTGVSSPNQPGASHLTAQYQYDNGRRCNELSYTTYKSIFGLRTLWNIGKLIEAPQVPGEEKIKRTSRLSLGGELYYIAKEKSGGLSTGIRFRTFDDHPFIATIICNPMMGHLSAGYTQAVSEDLTFCSRYDFNVYSYESDLAVGAEWRVKGEGVMKTKFGLKDGFALMFDGQYRKVHFTFGVTADVRSQSPLRSIGLQIQYCS</sequence>
<accession>A0ABR2WYI5</accession>
<keyword evidence="2 6" id="KW-0812">Transmembrane</keyword>